<protein>
    <submittedName>
        <fullName evidence="1">Uncharacterized protein</fullName>
    </submittedName>
</protein>
<gene>
    <name evidence="1" type="ORF">BGO89_07805</name>
</gene>
<dbReference type="EMBL" id="MKVH01000008">
    <property type="protein sequence ID" value="OJX59896.1"/>
    <property type="molecule type" value="Genomic_DNA"/>
</dbReference>
<comment type="caution">
    <text evidence="1">The sequence shown here is derived from an EMBL/GenBank/DDBJ whole genome shotgun (WGS) entry which is preliminary data.</text>
</comment>
<dbReference type="AlphaFoldDB" id="A0A1M3L3H5"/>
<organism evidence="1 2">
    <name type="scientific">Candidatus Kapaibacterium thiocyanatum</name>
    <dbReference type="NCBI Taxonomy" id="1895771"/>
    <lineage>
        <taxon>Bacteria</taxon>
        <taxon>Pseudomonadati</taxon>
        <taxon>Candidatus Kapaibacteriota</taxon>
        <taxon>Candidatus Kapaibacteriia</taxon>
        <taxon>Candidatus Kapaibacteriales</taxon>
        <taxon>Candidatus Kapaibacteriaceae</taxon>
        <taxon>Candidatus Kapaibacterium</taxon>
    </lineage>
</organism>
<name>A0A1M3L3H5_9BACT</name>
<evidence type="ECO:0000313" key="1">
    <source>
        <dbReference type="EMBL" id="OJX59896.1"/>
    </source>
</evidence>
<evidence type="ECO:0000313" key="2">
    <source>
        <dbReference type="Proteomes" id="UP000184233"/>
    </source>
</evidence>
<reference evidence="1 2" key="1">
    <citation type="submission" date="2016-09" db="EMBL/GenBank/DDBJ databases">
        <title>Genome-resolved meta-omics ties microbial dynamics to process performance in biotechnology for thiocyanate degradation.</title>
        <authorList>
            <person name="Kantor R.S."/>
            <person name="Huddy R.J."/>
            <person name="Iyer R."/>
            <person name="Thomas B.C."/>
            <person name="Brown C.T."/>
            <person name="Anantharaman K."/>
            <person name="Tringe S."/>
            <person name="Hettich R.L."/>
            <person name="Harrison S.T."/>
            <person name="Banfield J.F."/>
        </authorList>
    </citation>
    <scope>NUCLEOTIDE SEQUENCE [LARGE SCALE GENOMIC DNA]</scope>
    <source>
        <strain evidence="1">59-99</strain>
    </source>
</reference>
<dbReference type="Proteomes" id="UP000184233">
    <property type="component" value="Unassembled WGS sequence"/>
</dbReference>
<sequence length="429" mass="48440">MYIIRYETREVALPFAVLPPMDRSRILSLERSRQIFSLDGFDSCFMKYRSSCTVHDGDYARRWHSAPHRFVPRDRGIPYADRNEGNMPAMVRGVINMMILCSMPFPVFAQCDSLEQLFLADTALRIVASNGIRQAGEFVPSFDFEHQTDSTRFFFKISEFRKNSLWVFADNWCMDKVWNWSDYLDTDTTEVTNTMLSVLSRSRMISIAAGDTFSVFKRIYWEDRSGDTFAFEKLINPDAVSMWIELVNASTGARISLLDSAHFSSTTSSTKPCLYAMLPLTARCVYIAPAGFPATDAYLQVNVSSDGAVNKRWTRWDNIVHAGSNIILNYEGTRNYCTVIDEANQCSPTSTSCTFTVATLSGPRRVRTVLTPRSGITNFDLYTSGGQFIATTNVVSGTTTYDIPVNPGLYYVIARTDSGMQCTRNILVY</sequence>
<proteinExistence type="predicted"/>
<accession>A0A1M3L3H5</accession>